<evidence type="ECO:0000256" key="7">
    <source>
        <dbReference type="ARBA" id="ARBA00023136"/>
    </source>
</evidence>
<dbReference type="EMBL" id="JADGKB010000114">
    <property type="protein sequence ID" value="KAJ3253271.1"/>
    <property type="molecule type" value="Genomic_DNA"/>
</dbReference>
<comment type="subcellular location">
    <subcellularLocation>
        <location evidence="1 10">Golgi apparatus membrane</location>
        <topology evidence="1 10">Peripheral membrane protein</topology>
    </subcellularLocation>
</comment>
<evidence type="ECO:0000256" key="11">
    <source>
        <dbReference type="SAM" id="MobiDB-lite"/>
    </source>
</evidence>
<feature type="domain" description="Conserved Oligomeric Golgi complex subunit 6 C-terminal" evidence="13">
    <location>
        <begin position="158"/>
        <end position="598"/>
    </location>
</feature>
<evidence type="ECO:0000256" key="8">
    <source>
        <dbReference type="ARBA" id="ARBA00031348"/>
    </source>
</evidence>
<dbReference type="InterPro" id="IPR010490">
    <property type="entry name" value="COG6"/>
</dbReference>
<comment type="subunit">
    <text evidence="10">Component of the conserved oligomeric Golgi complex.</text>
</comment>
<comment type="caution">
    <text evidence="14">The sequence shown here is derived from an EMBL/GenBank/DDBJ whole genome shotgun (WGS) entry which is preliminary data.</text>
</comment>
<keyword evidence="5 10" id="KW-0653">Protein transport</keyword>
<dbReference type="PANTHER" id="PTHR21506">
    <property type="entry name" value="COMPONENT OF OLIGOMERIC GOLGI COMPLEX 6"/>
    <property type="match status" value="1"/>
</dbReference>
<accession>A0AAD5Y198</accession>
<evidence type="ECO:0000256" key="10">
    <source>
        <dbReference type="RuleBase" id="RU365075"/>
    </source>
</evidence>
<keyword evidence="7 10" id="KW-0472">Membrane</keyword>
<evidence type="ECO:0000256" key="1">
    <source>
        <dbReference type="ARBA" id="ARBA00004395"/>
    </source>
</evidence>
<dbReference type="AlphaFoldDB" id="A0AAD5Y198"/>
<keyword evidence="15" id="KW-1185">Reference proteome</keyword>
<dbReference type="Pfam" id="PF20653">
    <property type="entry name" value="COG6_C"/>
    <property type="match status" value="1"/>
</dbReference>
<evidence type="ECO:0000256" key="5">
    <source>
        <dbReference type="ARBA" id="ARBA00022927"/>
    </source>
</evidence>
<protein>
    <recommendedName>
        <fullName evidence="3 10">Conserved oligomeric Golgi complex subunit 6</fullName>
        <shortName evidence="10">COG complex subunit 6</shortName>
    </recommendedName>
    <alternativeName>
        <fullName evidence="8 10">Component of oligomeric Golgi complex 6</fullName>
    </alternativeName>
</protein>
<name>A0AAD5Y198_9FUNG</name>
<evidence type="ECO:0000259" key="12">
    <source>
        <dbReference type="Pfam" id="PF06419"/>
    </source>
</evidence>
<dbReference type="InterPro" id="IPR048369">
    <property type="entry name" value="COG6_C"/>
</dbReference>
<evidence type="ECO:0000256" key="6">
    <source>
        <dbReference type="ARBA" id="ARBA00023034"/>
    </source>
</evidence>
<evidence type="ECO:0000256" key="3">
    <source>
        <dbReference type="ARBA" id="ARBA00020973"/>
    </source>
</evidence>
<proteinExistence type="inferred from homology"/>
<evidence type="ECO:0000256" key="9">
    <source>
        <dbReference type="ARBA" id="ARBA00043873"/>
    </source>
</evidence>
<sequence>MSTKLMKSNPLAMRLEAVKNLTVDNDTLEALKITPTTKPRQTVEHLLIQQHEIFLNSFEKVFVEMNEMEKSIKEMDADLSFIKSTLEQAKEKTTKVVDITNELKEASSDTLLKQSIIKEFLEIFTITKRTEINQEFFENLKRLQQINVHSQALLIGNQNIGMEILTNLNTVQEEQYEMLFKWTQLQCRTLKQEQPEISSEFTEAMRAFRFRPILFDACIDEISSIRQSALVRAFQNALSVGTQYSKPIEYYAHDPTRYVGDILAWIHQACIAEYEMLSSVFGIVGNSQRQAVELPQVFEQVEGYQTSREQVLSVLDKNTEGLAPMLNKRIDAMITVLLGSIQIYKIQNTIQFYHQTLSKILDPKSTLLTSLESLETQKGDLTRTTIEPSESLDPPPTVKETMSQIKEIFTSLEMNMVSSNESILADVKEQLLYPLITNCESPNDLTPLDQAIFKVNIYHYINNVLTLFGFCEELINEINTKTSHQLNTMLDKSGLLELIVKMKSSEKPYSLVPELSTSVISTKLAKLDNYLVNVTMDVSETLYRIKSLDIAKECVKKGCIQFVKEYSWLVSEILDPANKYEFPNSLIRRNVKEVETLLSLD</sequence>
<evidence type="ECO:0000256" key="4">
    <source>
        <dbReference type="ARBA" id="ARBA00022448"/>
    </source>
</evidence>
<gene>
    <name evidence="14" type="primary">COG6</name>
    <name evidence="14" type="ORF">HK103_000765</name>
</gene>
<comment type="function">
    <text evidence="10">Acts as component of the peripheral membrane COG complex that is involved in intra-Golgi protein trafficking. COG is located at the cis-Golgi, and regulates tethering of retrograde intra-Golgi vesicles and possibly a number of other membrane trafficking events.</text>
</comment>
<dbReference type="PANTHER" id="PTHR21506:SF0">
    <property type="entry name" value="CONSERVED OLIGOMERIC GOLGI COMPLEX SUBUNIT 6"/>
    <property type="match status" value="1"/>
</dbReference>
<dbReference type="Proteomes" id="UP001210925">
    <property type="component" value="Unassembled WGS sequence"/>
</dbReference>
<reference evidence="14" key="1">
    <citation type="submission" date="2020-05" db="EMBL/GenBank/DDBJ databases">
        <title>Phylogenomic resolution of chytrid fungi.</title>
        <authorList>
            <person name="Stajich J.E."/>
            <person name="Amses K."/>
            <person name="Simmons R."/>
            <person name="Seto K."/>
            <person name="Myers J."/>
            <person name="Bonds A."/>
            <person name="Quandt C.A."/>
            <person name="Barry K."/>
            <person name="Liu P."/>
            <person name="Grigoriev I."/>
            <person name="Longcore J.E."/>
            <person name="James T.Y."/>
        </authorList>
    </citation>
    <scope>NUCLEOTIDE SEQUENCE</scope>
    <source>
        <strain evidence="14">PLAUS21</strain>
    </source>
</reference>
<dbReference type="InterPro" id="IPR048368">
    <property type="entry name" value="COG6_N"/>
</dbReference>
<evidence type="ECO:0000313" key="15">
    <source>
        <dbReference type="Proteomes" id="UP001210925"/>
    </source>
</evidence>
<comment type="similarity">
    <text evidence="2 10">Belongs to the COG6 family.</text>
</comment>
<dbReference type="SMART" id="SM01087">
    <property type="entry name" value="COG6"/>
    <property type="match status" value="1"/>
</dbReference>
<feature type="domain" description="Conserved oligomeric complex COG6 N-terminal" evidence="12">
    <location>
        <begin position="40"/>
        <end position="128"/>
    </location>
</feature>
<evidence type="ECO:0000259" key="13">
    <source>
        <dbReference type="Pfam" id="PF20653"/>
    </source>
</evidence>
<keyword evidence="6 10" id="KW-0333">Golgi apparatus</keyword>
<comment type="function">
    <text evidence="9">Acts as a component of the peripheral membrane COG complex that is involved in intra-Golgi protein trafficking. COG is located at the cis-Golgi, and regulates tethering of retrograde intra-Golgi vesicles and possibly a number of other membrane trafficking events.</text>
</comment>
<keyword evidence="4 10" id="KW-0813">Transport</keyword>
<dbReference type="Pfam" id="PF06419">
    <property type="entry name" value="COG6_N"/>
    <property type="match status" value="1"/>
</dbReference>
<evidence type="ECO:0000256" key="2">
    <source>
        <dbReference type="ARBA" id="ARBA00011023"/>
    </source>
</evidence>
<organism evidence="14 15">
    <name type="scientific">Boothiomyces macroporosus</name>
    <dbReference type="NCBI Taxonomy" id="261099"/>
    <lineage>
        <taxon>Eukaryota</taxon>
        <taxon>Fungi</taxon>
        <taxon>Fungi incertae sedis</taxon>
        <taxon>Chytridiomycota</taxon>
        <taxon>Chytridiomycota incertae sedis</taxon>
        <taxon>Chytridiomycetes</taxon>
        <taxon>Rhizophydiales</taxon>
        <taxon>Terramycetaceae</taxon>
        <taxon>Boothiomyces</taxon>
    </lineage>
</organism>
<dbReference type="GO" id="GO:0017119">
    <property type="term" value="C:Golgi transport complex"/>
    <property type="evidence" value="ECO:0007669"/>
    <property type="project" value="UniProtKB-UniRule"/>
</dbReference>
<evidence type="ECO:0000313" key="14">
    <source>
        <dbReference type="EMBL" id="KAJ3253271.1"/>
    </source>
</evidence>
<dbReference type="GO" id="GO:0006891">
    <property type="term" value="P:intra-Golgi vesicle-mediated transport"/>
    <property type="evidence" value="ECO:0007669"/>
    <property type="project" value="UniProtKB-UniRule"/>
</dbReference>
<dbReference type="GO" id="GO:0015031">
    <property type="term" value="P:protein transport"/>
    <property type="evidence" value="ECO:0007669"/>
    <property type="project" value="UniProtKB-KW"/>
</dbReference>
<feature type="region of interest" description="Disordered" evidence="11">
    <location>
        <begin position="379"/>
        <end position="398"/>
    </location>
</feature>
<dbReference type="GO" id="GO:0000139">
    <property type="term" value="C:Golgi membrane"/>
    <property type="evidence" value="ECO:0007669"/>
    <property type="project" value="UniProtKB-SubCell"/>
</dbReference>